<evidence type="ECO:0000256" key="1">
    <source>
        <dbReference type="ARBA" id="ARBA00012513"/>
    </source>
</evidence>
<dbReference type="InterPro" id="IPR050588">
    <property type="entry name" value="WNK_Ser-Thr_kinase"/>
</dbReference>
<proteinExistence type="predicted"/>
<dbReference type="EC" id="2.7.11.1" evidence="1"/>
<comment type="caution">
    <text evidence="7">The sequence shown here is derived from an EMBL/GenBank/DDBJ whole genome shotgun (WGS) entry which is preliminary data.</text>
</comment>
<reference evidence="7" key="2">
    <citation type="journal article" date="2024" name="Plant">
        <title>Genomic evolution and insights into agronomic trait innovations of Sesamum species.</title>
        <authorList>
            <person name="Miao H."/>
            <person name="Wang L."/>
            <person name="Qu L."/>
            <person name="Liu H."/>
            <person name="Sun Y."/>
            <person name="Le M."/>
            <person name="Wang Q."/>
            <person name="Wei S."/>
            <person name="Zheng Y."/>
            <person name="Lin W."/>
            <person name="Duan Y."/>
            <person name="Cao H."/>
            <person name="Xiong S."/>
            <person name="Wang X."/>
            <person name="Wei L."/>
            <person name="Li C."/>
            <person name="Ma Q."/>
            <person name="Ju M."/>
            <person name="Zhao R."/>
            <person name="Li G."/>
            <person name="Mu C."/>
            <person name="Tian Q."/>
            <person name="Mei H."/>
            <person name="Zhang T."/>
            <person name="Gao T."/>
            <person name="Zhang H."/>
        </authorList>
    </citation>
    <scope>NUCLEOTIDE SEQUENCE</scope>
    <source>
        <strain evidence="7">G01</strain>
    </source>
</reference>
<protein>
    <recommendedName>
        <fullName evidence="1">non-specific serine/threonine protein kinase</fullName>
        <ecNumber evidence="1">2.7.11.1</ecNumber>
    </recommendedName>
</protein>
<evidence type="ECO:0000256" key="2">
    <source>
        <dbReference type="ARBA" id="ARBA00022527"/>
    </source>
</evidence>
<comment type="catalytic activity">
    <reaction evidence="4">
        <text>L-threonyl-[protein] + ATP = O-phospho-L-threonyl-[protein] + ADP + H(+)</text>
        <dbReference type="Rhea" id="RHEA:46608"/>
        <dbReference type="Rhea" id="RHEA-COMP:11060"/>
        <dbReference type="Rhea" id="RHEA-COMP:11605"/>
        <dbReference type="ChEBI" id="CHEBI:15378"/>
        <dbReference type="ChEBI" id="CHEBI:30013"/>
        <dbReference type="ChEBI" id="CHEBI:30616"/>
        <dbReference type="ChEBI" id="CHEBI:61977"/>
        <dbReference type="ChEBI" id="CHEBI:456216"/>
        <dbReference type="EC" id="2.7.11.1"/>
    </reaction>
</comment>
<dbReference type="AlphaFoldDB" id="A0AAW2QTS9"/>
<evidence type="ECO:0000256" key="6">
    <source>
        <dbReference type="SAM" id="MobiDB-lite"/>
    </source>
</evidence>
<evidence type="ECO:0000256" key="5">
    <source>
        <dbReference type="ARBA" id="ARBA00048679"/>
    </source>
</evidence>
<keyword evidence="2" id="KW-0723">Serine/threonine-protein kinase</keyword>
<dbReference type="PANTHER" id="PTHR13902">
    <property type="entry name" value="SERINE/THREONINE-PROTEIN KINASE WNK WITH NO LYSINE -RELATED"/>
    <property type="match status" value="1"/>
</dbReference>
<sequence length="179" mass="20554">MLILSGKQRNCYQRFLQLMILSLIPGVVRNVFFPFDIVNDTPIDVANEMVKELEIADWRPSEIANMIDGEISGLIPDWKPDPPQSSHFHVLNYQEDDYDHHNLFSPSSSSQVSVLGSITTHRINTRSQTSHWPQGDLFDDTSSQSSLHSEKYSNWAYYSADEHDPLSPNDTDRLLTKRF</sequence>
<organism evidence="7">
    <name type="scientific">Sesamum angustifolium</name>
    <dbReference type="NCBI Taxonomy" id="2727405"/>
    <lineage>
        <taxon>Eukaryota</taxon>
        <taxon>Viridiplantae</taxon>
        <taxon>Streptophyta</taxon>
        <taxon>Embryophyta</taxon>
        <taxon>Tracheophyta</taxon>
        <taxon>Spermatophyta</taxon>
        <taxon>Magnoliopsida</taxon>
        <taxon>eudicotyledons</taxon>
        <taxon>Gunneridae</taxon>
        <taxon>Pentapetalae</taxon>
        <taxon>asterids</taxon>
        <taxon>lamiids</taxon>
        <taxon>Lamiales</taxon>
        <taxon>Pedaliaceae</taxon>
        <taxon>Sesamum</taxon>
    </lineage>
</organism>
<name>A0AAW2QTS9_9LAMI</name>
<keyword evidence="3 7" id="KW-0808">Transferase</keyword>
<evidence type="ECO:0000313" key="7">
    <source>
        <dbReference type="EMBL" id="KAL0370766.1"/>
    </source>
</evidence>
<evidence type="ECO:0000256" key="3">
    <source>
        <dbReference type="ARBA" id="ARBA00022777"/>
    </source>
</evidence>
<evidence type="ECO:0000256" key="4">
    <source>
        <dbReference type="ARBA" id="ARBA00047899"/>
    </source>
</evidence>
<reference evidence="7" key="1">
    <citation type="submission" date="2020-06" db="EMBL/GenBank/DDBJ databases">
        <authorList>
            <person name="Li T."/>
            <person name="Hu X."/>
            <person name="Zhang T."/>
            <person name="Song X."/>
            <person name="Zhang H."/>
            <person name="Dai N."/>
            <person name="Sheng W."/>
            <person name="Hou X."/>
            <person name="Wei L."/>
        </authorList>
    </citation>
    <scope>NUCLEOTIDE SEQUENCE</scope>
    <source>
        <strain evidence="7">G01</strain>
        <tissue evidence="7">Leaf</tissue>
    </source>
</reference>
<keyword evidence="3 7" id="KW-0418">Kinase</keyword>
<accession>A0AAW2QTS9</accession>
<dbReference type="EMBL" id="JACGWK010000002">
    <property type="protein sequence ID" value="KAL0370766.1"/>
    <property type="molecule type" value="Genomic_DNA"/>
</dbReference>
<feature type="region of interest" description="Disordered" evidence="6">
    <location>
        <begin position="160"/>
        <end position="179"/>
    </location>
</feature>
<comment type="catalytic activity">
    <reaction evidence="5">
        <text>L-seryl-[protein] + ATP = O-phospho-L-seryl-[protein] + ADP + H(+)</text>
        <dbReference type="Rhea" id="RHEA:17989"/>
        <dbReference type="Rhea" id="RHEA-COMP:9863"/>
        <dbReference type="Rhea" id="RHEA-COMP:11604"/>
        <dbReference type="ChEBI" id="CHEBI:15378"/>
        <dbReference type="ChEBI" id="CHEBI:29999"/>
        <dbReference type="ChEBI" id="CHEBI:30616"/>
        <dbReference type="ChEBI" id="CHEBI:83421"/>
        <dbReference type="ChEBI" id="CHEBI:456216"/>
        <dbReference type="EC" id="2.7.11.1"/>
    </reaction>
</comment>
<feature type="region of interest" description="Disordered" evidence="6">
    <location>
        <begin position="125"/>
        <end position="145"/>
    </location>
</feature>
<dbReference type="GO" id="GO:0004674">
    <property type="term" value="F:protein serine/threonine kinase activity"/>
    <property type="evidence" value="ECO:0007669"/>
    <property type="project" value="UniProtKB-KW"/>
</dbReference>
<gene>
    <name evidence="7" type="ORF">Sangu_0394700</name>
</gene>